<dbReference type="InterPro" id="IPR002755">
    <property type="entry name" value="DNA_primase_S"/>
</dbReference>
<dbReference type="NCBIfam" id="TIGR00335">
    <property type="entry name" value="primase_sml"/>
    <property type="match status" value="1"/>
</dbReference>
<dbReference type="FunFam" id="3.90.920.10:FF:000003">
    <property type="entry name" value="DNA primase"/>
    <property type="match status" value="1"/>
</dbReference>
<protein>
    <recommendedName>
        <fullName evidence="10">DNA primase</fullName>
        <ecNumber evidence="10">2.7.7.-</ecNumber>
    </recommendedName>
</protein>
<name>D8QU93_SELML</name>
<sequence length="363" mass="42091">RLFVDGKHPSCDSSFFGRREFSFTLENDIYLRYMSFRDASEFEATVCEKRPQKIDIGAVYSVDPAKRLAYANVSNDRVFAPVEKELVFDVDMTDYDDIRNCCSGADICLKCWPLMTIAIKVVDSTLREDFGFDHILWVYSGRRGVHCWVCDARARKLTNEQRASIADYFRVYKGNENNNRKVSLPTHLHPFLARTYSQFLSRYFDEEILIKQSLLHPQENADKVLKLLSGEGMSMQYMSSVYSELPVQLEEKKRNNTLLPDKINRQRWADLQRKLMQKRGIQRELVFTYTYPRLDLEVTKKMNHLLKAPFCIHPKTGRVCVPIDPADCDNFDPTTVPTLPEVLVFRLKHVNSSFSSVSSCSMI</sequence>
<dbReference type="eggNOG" id="KOG2851">
    <property type="taxonomic scope" value="Eukaryota"/>
</dbReference>
<evidence type="ECO:0000256" key="5">
    <source>
        <dbReference type="ARBA" id="ARBA00022695"/>
    </source>
</evidence>
<evidence type="ECO:0000256" key="6">
    <source>
        <dbReference type="ARBA" id="ARBA00022705"/>
    </source>
</evidence>
<keyword evidence="9" id="KW-0804">Transcription</keyword>
<dbReference type="Proteomes" id="UP000001514">
    <property type="component" value="Unassembled WGS sequence"/>
</dbReference>
<dbReference type="GO" id="GO:0046872">
    <property type="term" value="F:metal ion binding"/>
    <property type="evidence" value="ECO:0007669"/>
    <property type="project" value="UniProtKB-KW"/>
</dbReference>
<dbReference type="EC" id="2.7.7.-" evidence="10"/>
<keyword evidence="12" id="KW-1185">Reference proteome</keyword>
<evidence type="ECO:0000313" key="11">
    <source>
        <dbReference type="EMBL" id="EFJ35826.1"/>
    </source>
</evidence>
<keyword evidence="4 10" id="KW-0808">Transferase</keyword>
<keyword evidence="3 10" id="KW-0639">Primosome</keyword>
<dbReference type="Pfam" id="PF01896">
    <property type="entry name" value="DNA_primase_S"/>
    <property type="match status" value="1"/>
</dbReference>
<dbReference type="EMBL" id="GL377567">
    <property type="protein sequence ID" value="EFJ35826.1"/>
    <property type="molecule type" value="Genomic_DNA"/>
</dbReference>
<evidence type="ECO:0000256" key="10">
    <source>
        <dbReference type="RuleBase" id="RU003514"/>
    </source>
</evidence>
<dbReference type="FunCoup" id="D8QU93">
    <property type="interactions" value="2337"/>
</dbReference>
<gene>
    <name evidence="11" type="ORF">SELMODRAFT_78436</name>
</gene>
<keyword evidence="7" id="KW-0479">Metal-binding</keyword>
<dbReference type="GO" id="GO:0003899">
    <property type="term" value="F:DNA-directed RNA polymerase activity"/>
    <property type="evidence" value="ECO:0000318"/>
    <property type="project" value="GO_Central"/>
</dbReference>
<dbReference type="InParanoid" id="D8QU93"/>
<keyword evidence="2 10" id="KW-0240">DNA-directed RNA polymerase</keyword>
<evidence type="ECO:0000313" key="12">
    <source>
        <dbReference type="Proteomes" id="UP000001514"/>
    </source>
</evidence>
<evidence type="ECO:0000256" key="7">
    <source>
        <dbReference type="ARBA" id="ARBA00022723"/>
    </source>
</evidence>
<dbReference type="OMA" id="NVTRGFN"/>
<dbReference type="STRING" id="88036.D8QU93"/>
<dbReference type="HOGENOM" id="CLU_028288_3_0_1"/>
<dbReference type="SUPFAM" id="SSF56747">
    <property type="entry name" value="Prim-pol domain"/>
    <property type="match status" value="1"/>
</dbReference>
<dbReference type="PANTHER" id="PTHR10536">
    <property type="entry name" value="DNA PRIMASE SMALL SUBUNIT"/>
    <property type="match status" value="1"/>
</dbReference>
<feature type="non-terminal residue" evidence="11">
    <location>
        <position position="1"/>
    </location>
</feature>
<dbReference type="InterPro" id="IPR014052">
    <property type="entry name" value="DNA_primase_ssu_euk/arc"/>
</dbReference>
<dbReference type="Gramene" id="EFJ35826">
    <property type="protein sequence ID" value="EFJ35826"/>
    <property type="gene ID" value="SELMODRAFT_78436"/>
</dbReference>
<dbReference type="CDD" id="cd04860">
    <property type="entry name" value="AE_Prim_S"/>
    <property type="match status" value="1"/>
</dbReference>
<evidence type="ECO:0000256" key="4">
    <source>
        <dbReference type="ARBA" id="ARBA00022679"/>
    </source>
</evidence>
<evidence type="ECO:0000256" key="1">
    <source>
        <dbReference type="ARBA" id="ARBA00009762"/>
    </source>
</evidence>
<keyword evidence="5" id="KW-0548">Nucleotidyltransferase</keyword>
<reference evidence="11 12" key="1">
    <citation type="journal article" date="2011" name="Science">
        <title>The Selaginella genome identifies genetic changes associated with the evolution of vascular plants.</title>
        <authorList>
            <person name="Banks J.A."/>
            <person name="Nishiyama T."/>
            <person name="Hasebe M."/>
            <person name="Bowman J.L."/>
            <person name="Gribskov M."/>
            <person name="dePamphilis C."/>
            <person name="Albert V.A."/>
            <person name="Aono N."/>
            <person name="Aoyama T."/>
            <person name="Ambrose B.A."/>
            <person name="Ashton N.W."/>
            <person name="Axtell M.J."/>
            <person name="Barker E."/>
            <person name="Barker M.S."/>
            <person name="Bennetzen J.L."/>
            <person name="Bonawitz N.D."/>
            <person name="Chapple C."/>
            <person name="Cheng C."/>
            <person name="Correa L.G."/>
            <person name="Dacre M."/>
            <person name="DeBarry J."/>
            <person name="Dreyer I."/>
            <person name="Elias M."/>
            <person name="Engstrom E.M."/>
            <person name="Estelle M."/>
            <person name="Feng L."/>
            <person name="Finet C."/>
            <person name="Floyd S.K."/>
            <person name="Frommer W.B."/>
            <person name="Fujita T."/>
            <person name="Gramzow L."/>
            <person name="Gutensohn M."/>
            <person name="Harholt J."/>
            <person name="Hattori M."/>
            <person name="Heyl A."/>
            <person name="Hirai T."/>
            <person name="Hiwatashi Y."/>
            <person name="Ishikawa M."/>
            <person name="Iwata M."/>
            <person name="Karol K.G."/>
            <person name="Koehler B."/>
            <person name="Kolukisaoglu U."/>
            <person name="Kubo M."/>
            <person name="Kurata T."/>
            <person name="Lalonde S."/>
            <person name="Li K."/>
            <person name="Li Y."/>
            <person name="Litt A."/>
            <person name="Lyons E."/>
            <person name="Manning G."/>
            <person name="Maruyama T."/>
            <person name="Michael T.P."/>
            <person name="Mikami K."/>
            <person name="Miyazaki S."/>
            <person name="Morinaga S."/>
            <person name="Murata T."/>
            <person name="Mueller-Roeber B."/>
            <person name="Nelson D.R."/>
            <person name="Obara M."/>
            <person name="Oguri Y."/>
            <person name="Olmstead R.G."/>
            <person name="Onodera N."/>
            <person name="Petersen B.L."/>
            <person name="Pils B."/>
            <person name="Prigge M."/>
            <person name="Rensing S.A."/>
            <person name="Riano-Pachon D.M."/>
            <person name="Roberts A.W."/>
            <person name="Sato Y."/>
            <person name="Scheller H.V."/>
            <person name="Schulz B."/>
            <person name="Schulz C."/>
            <person name="Shakirov E.V."/>
            <person name="Shibagaki N."/>
            <person name="Shinohara N."/>
            <person name="Shippen D.E."/>
            <person name="Soerensen I."/>
            <person name="Sotooka R."/>
            <person name="Sugimoto N."/>
            <person name="Sugita M."/>
            <person name="Sumikawa N."/>
            <person name="Tanurdzic M."/>
            <person name="Theissen G."/>
            <person name="Ulvskov P."/>
            <person name="Wakazuki S."/>
            <person name="Weng J.K."/>
            <person name="Willats W.W."/>
            <person name="Wipf D."/>
            <person name="Wolf P.G."/>
            <person name="Yang L."/>
            <person name="Zimmer A.D."/>
            <person name="Zhu Q."/>
            <person name="Mitros T."/>
            <person name="Hellsten U."/>
            <person name="Loque D."/>
            <person name="Otillar R."/>
            <person name="Salamov A."/>
            <person name="Schmutz J."/>
            <person name="Shapiro H."/>
            <person name="Lindquist E."/>
            <person name="Lucas S."/>
            <person name="Rokhsar D."/>
            <person name="Grigoriev I.V."/>
        </authorList>
    </citation>
    <scope>NUCLEOTIDE SEQUENCE [LARGE SCALE GENOMIC DNA]</scope>
</reference>
<dbReference type="AlphaFoldDB" id="D8QU93"/>
<dbReference type="Gene3D" id="3.90.920.10">
    <property type="entry name" value="DNA primase, PRIM domain"/>
    <property type="match status" value="1"/>
</dbReference>
<evidence type="ECO:0000256" key="2">
    <source>
        <dbReference type="ARBA" id="ARBA00022478"/>
    </source>
</evidence>
<organism evidence="12">
    <name type="scientific">Selaginella moellendorffii</name>
    <name type="common">Spikemoss</name>
    <dbReference type="NCBI Taxonomy" id="88036"/>
    <lineage>
        <taxon>Eukaryota</taxon>
        <taxon>Viridiplantae</taxon>
        <taxon>Streptophyta</taxon>
        <taxon>Embryophyta</taxon>
        <taxon>Tracheophyta</taxon>
        <taxon>Lycopodiopsida</taxon>
        <taxon>Selaginellales</taxon>
        <taxon>Selaginellaceae</taxon>
        <taxon>Selaginella</taxon>
    </lineage>
</organism>
<dbReference type="KEGG" id="smo:SELMODRAFT_78436"/>
<keyword evidence="8" id="KW-0862">Zinc</keyword>
<dbReference type="GO" id="GO:0005658">
    <property type="term" value="C:alpha DNA polymerase:primase complex"/>
    <property type="evidence" value="ECO:0000318"/>
    <property type="project" value="GO_Central"/>
</dbReference>
<evidence type="ECO:0000256" key="9">
    <source>
        <dbReference type="ARBA" id="ARBA00023163"/>
    </source>
</evidence>
<evidence type="ECO:0000256" key="3">
    <source>
        <dbReference type="ARBA" id="ARBA00022515"/>
    </source>
</evidence>
<evidence type="ECO:0000256" key="8">
    <source>
        <dbReference type="ARBA" id="ARBA00022833"/>
    </source>
</evidence>
<keyword evidence="6 10" id="KW-0235">DNA replication</keyword>
<accession>D8QU93</accession>
<comment type="similarity">
    <text evidence="1 10">Belongs to the eukaryotic-type primase small subunit family.</text>
</comment>
<dbReference type="GO" id="GO:0006269">
    <property type="term" value="P:DNA replication, synthesis of primer"/>
    <property type="evidence" value="ECO:0000318"/>
    <property type="project" value="GO_Central"/>
</dbReference>
<proteinExistence type="inferred from homology"/>